<dbReference type="InterPro" id="IPR013078">
    <property type="entry name" value="His_Pase_superF_clade-1"/>
</dbReference>
<dbReference type="GO" id="GO:0016791">
    <property type="term" value="F:phosphatase activity"/>
    <property type="evidence" value="ECO:0007669"/>
    <property type="project" value="TreeGrafter"/>
</dbReference>
<dbReference type="SUPFAM" id="SSF53254">
    <property type="entry name" value="Phosphoglycerate mutase-like"/>
    <property type="match status" value="1"/>
</dbReference>
<dbReference type="PANTHER" id="PTHR48100">
    <property type="entry name" value="BROAD-SPECIFICITY PHOSPHATASE YOR283W-RELATED"/>
    <property type="match status" value="1"/>
</dbReference>
<sequence length="245" mass="27486">MSLSASSAHIYIVWHGEALHNVQRPYPHRDPPLTEAGMRATMAITLATSPDLIIISPMTRTIQTAINVFPSLQQVDKFTAPVQIWPELREANDATCNKSHSRAGMQSRFPQFDFSECPEQWNYPEHTEEGAIARAECVRNRLHGLSNKYRSIVVISHRGIIAFMVKGRRYNPAEFRSFRFATDVEAQDEGIRHGLNCDSLAKQDFGPTVLIPSDTLEPGEVVTSIDLPLRRGSYLLSTRTTPNLA</sequence>
<dbReference type="PANTHER" id="PTHR48100:SF54">
    <property type="entry name" value="PHOSPHATASE SPAC5H10.03-RELATED"/>
    <property type="match status" value="1"/>
</dbReference>
<evidence type="ECO:0000313" key="2">
    <source>
        <dbReference type="Proteomes" id="UP000799777"/>
    </source>
</evidence>
<protein>
    <submittedName>
        <fullName evidence="1">Phosphoglycerate mutase-like protein</fullName>
    </submittedName>
</protein>
<organism evidence="1 2">
    <name type="scientific">Setomelanomma holmii</name>
    <dbReference type="NCBI Taxonomy" id="210430"/>
    <lineage>
        <taxon>Eukaryota</taxon>
        <taxon>Fungi</taxon>
        <taxon>Dikarya</taxon>
        <taxon>Ascomycota</taxon>
        <taxon>Pezizomycotina</taxon>
        <taxon>Dothideomycetes</taxon>
        <taxon>Pleosporomycetidae</taxon>
        <taxon>Pleosporales</taxon>
        <taxon>Pleosporineae</taxon>
        <taxon>Phaeosphaeriaceae</taxon>
        <taxon>Setomelanomma</taxon>
    </lineage>
</organism>
<dbReference type="Proteomes" id="UP000799777">
    <property type="component" value="Unassembled WGS sequence"/>
</dbReference>
<dbReference type="CDD" id="cd07067">
    <property type="entry name" value="HP_PGM_like"/>
    <property type="match status" value="1"/>
</dbReference>
<dbReference type="InterPro" id="IPR029033">
    <property type="entry name" value="His_PPase_superfam"/>
</dbReference>
<reference evidence="1" key="1">
    <citation type="journal article" date="2020" name="Stud. Mycol.">
        <title>101 Dothideomycetes genomes: a test case for predicting lifestyles and emergence of pathogens.</title>
        <authorList>
            <person name="Haridas S."/>
            <person name="Albert R."/>
            <person name="Binder M."/>
            <person name="Bloem J."/>
            <person name="Labutti K."/>
            <person name="Salamov A."/>
            <person name="Andreopoulos B."/>
            <person name="Baker S."/>
            <person name="Barry K."/>
            <person name="Bills G."/>
            <person name="Bluhm B."/>
            <person name="Cannon C."/>
            <person name="Castanera R."/>
            <person name="Culley D."/>
            <person name="Daum C."/>
            <person name="Ezra D."/>
            <person name="Gonzalez J."/>
            <person name="Henrissat B."/>
            <person name="Kuo A."/>
            <person name="Liang C."/>
            <person name="Lipzen A."/>
            <person name="Lutzoni F."/>
            <person name="Magnuson J."/>
            <person name="Mondo S."/>
            <person name="Nolan M."/>
            <person name="Ohm R."/>
            <person name="Pangilinan J."/>
            <person name="Park H.-J."/>
            <person name="Ramirez L."/>
            <person name="Alfaro M."/>
            <person name="Sun H."/>
            <person name="Tritt A."/>
            <person name="Yoshinaga Y."/>
            <person name="Zwiers L.-H."/>
            <person name="Turgeon B."/>
            <person name="Goodwin S."/>
            <person name="Spatafora J."/>
            <person name="Crous P."/>
            <person name="Grigoriev I."/>
        </authorList>
    </citation>
    <scope>NUCLEOTIDE SEQUENCE</scope>
    <source>
        <strain evidence="1">CBS 110217</strain>
    </source>
</reference>
<proteinExistence type="predicted"/>
<gene>
    <name evidence="1" type="ORF">EK21DRAFT_81301</name>
</gene>
<dbReference type="EMBL" id="ML978362">
    <property type="protein sequence ID" value="KAF2023285.1"/>
    <property type="molecule type" value="Genomic_DNA"/>
</dbReference>
<dbReference type="SMART" id="SM00855">
    <property type="entry name" value="PGAM"/>
    <property type="match status" value="1"/>
</dbReference>
<keyword evidence="2" id="KW-1185">Reference proteome</keyword>
<dbReference type="Pfam" id="PF00300">
    <property type="entry name" value="His_Phos_1"/>
    <property type="match status" value="1"/>
</dbReference>
<dbReference type="GO" id="GO:0005737">
    <property type="term" value="C:cytoplasm"/>
    <property type="evidence" value="ECO:0007669"/>
    <property type="project" value="TreeGrafter"/>
</dbReference>
<dbReference type="OrthoDB" id="496981at2759"/>
<evidence type="ECO:0000313" key="1">
    <source>
        <dbReference type="EMBL" id="KAF2023285.1"/>
    </source>
</evidence>
<accession>A0A9P4GXF7</accession>
<dbReference type="AlphaFoldDB" id="A0A9P4GXF7"/>
<dbReference type="InterPro" id="IPR050275">
    <property type="entry name" value="PGM_Phosphatase"/>
</dbReference>
<comment type="caution">
    <text evidence="1">The sequence shown here is derived from an EMBL/GenBank/DDBJ whole genome shotgun (WGS) entry which is preliminary data.</text>
</comment>
<dbReference type="Gene3D" id="3.40.50.1240">
    <property type="entry name" value="Phosphoglycerate mutase-like"/>
    <property type="match status" value="1"/>
</dbReference>
<name>A0A9P4GXF7_9PLEO</name>